<gene>
    <name evidence="2" type="ORF">MERR_LOCUS9822</name>
</gene>
<feature type="domain" description="Transposase-associated" evidence="1">
    <location>
        <begin position="3"/>
        <end position="78"/>
    </location>
</feature>
<organism evidence="2 3">
    <name type="scientific">Microthlaspi erraticum</name>
    <dbReference type="NCBI Taxonomy" id="1685480"/>
    <lineage>
        <taxon>Eukaryota</taxon>
        <taxon>Viridiplantae</taxon>
        <taxon>Streptophyta</taxon>
        <taxon>Embryophyta</taxon>
        <taxon>Tracheophyta</taxon>
        <taxon>Spermatophyta</taxon>
        <taxon>Magnoliopsida</taxon>
        <taxon>eudicotyledons</taxon>
        <taxon>Gunneridae</taxon>
        <taxon>Pentapetalae</taxon>
        <taxon>rosids</taxon>
        <taxon>malvids</taxon>
        <taxon>Brassicales</taxon>
        <taxon>Brassicaceae</taxon>
        <taxon>Coluteocarpeae</taxon>
        <taxon>Microthlaspi</taxon>
    </lineage>
</organism>
<dbReference type="Proteomes" id="UP000467841">
    <property type="component" value="Unassembled WGS sequence"/>
</dbReference>
<sequence>MDKTWVWLPRNSLEYEEGAIKFVCDSVRSLGNPSAMFCPCIDCRNVCHQCSETVLEHLVIRGMDHKYKRSRCWSKHDEIRDAKTNDVQTSEHEAYDLIRTAFTANEFKHTT</sequence>
<dbReference type="AlphaFoldDB" id="A0A6D2I4G7"/>
<dbReference type="Pfam" id="PF13963">
    <property type="entry name" value="Transpos_assoc"/>
    <property type="match status" value="1"/>
</dbReference>
<name>A0A6D2I4G7_9BRAS</name>
<reference evidence="2" key="1">
    <citation type="submission" date="2020-01" db="EMBL/GenBank/DDBJ databases">
        <authorList>
            <person name="Mishra B."/>
        </authorList>
    </citation>
    <scope>NUCLEOTIDE SEQUENCE [LARGE SCALE GENOMIC DNA]</scope>
</reference>
<evidence type="ECO:0000313" key="3">
    <source>
        <dbReference type="Proteomes" id="UP000467841"/>
    </source>
</evidence>
<dbReference type="OrthoDB" id="1107343at2759"/>
<keyword evidence="3" id="KW-1185">Reference proteome</keyword>
<dbReference type="EMBL" id="CACVBM020000710">
    <property type="protein sequence ID" value="CAA7022587.1"/>
    <property type="molecule type" value="Genomic_DNA"/>
</dbReference>
<evidence type="ECO:0000259" key="1">
    <source>
        <dbReference type="Pfam" id="PF13963"/>
    </source>
</evidence>
<protein>
    <recommendedName>
        <fullName evidence="1">Transposase-associated domain-containing protein</fullName>
    </recommendedName>
</protein>
<comment type="caution">
    <text evidence="2">The sequence shown here is derived from an EMBL/GenBank/DDBJ whole genome shotgun (WGS) entry which is preliminary data.</text>
</comment>
<proteinExistence type="predicted"/>
<dbReference type="InterPro" id="IPR029480">
    <property type="entry name" value="Transpos_assoc"/>
</dbReference>
<accession>A0A6D2I4G7</accession>
<evidence type="ECO:0000313" key="2">
    <source>
        <dbReference type="EMBL" id="CAA7022587.1"/>
    </source>
</evidence>